<sequence>MSVEATTAANDIRQLTQDNGLLGTSRNGQMQEVRDILDGLSPADRNIAISQLSDADLQALADDVNAGGILGAQGLSADEKRDMFVDLARGLEGDQLARISEAFDDRADVIALGDAVATHATAEVKVDFVAATADRTTDNPTTDHVSIGSSYSQNGDADAVAIGSVIASLNGNASAVNRSLASLSDDQLQAVATAGAGQVNFYSRAGVSISLSPDRLTDFLDAAATASSAEQKGRAFEAGATTLNAIGQDTGFGVINPELGTTSEAIQASLTRILDADTNGVLRYLETADRTGGALSAYTTQTLSQDGGQEQIGRLIERVQQGNGLNQTPQSRFETLENGHYRNAQVMGYLSGAIQVGITKNAESAREQAELVTGIFSEVVGLGTGNLPGPVGSTIGVLTDQVMDQIVDELASSGDLSSAMYELTFPTDTGTSRPYEGPAEADYDSASSRVILANR</sequence>
<proteinExistence type="predicted"/>
<evidence type="ECO:0008006" key="3">
    <source>
        <dbReference type="Google" id="ProtNLM"/>
    </source>
</evidence>
<reference evidence="1 2" key="1">
    <citation type="submission" date="2021-08" db="EMBL/GenBank/DDBJ databases">
        <title>Comparative Genomics Analysis of the Genus Qipengyuania Reveals Extensive Genetic Diversity and Metabolic Versatility, Including the Description of Fifteen Novel Species.</title>
        <authorList>
            <person name="Liu Y."/>
        </authorList>
    </citation>
    <scope>NUCLEOTIDE SEQUENCE [LARGE SCALE GENOMIC DNA]</scope>
    <source>
        <strain evidence="1 2">6D47A</strain>
    </source>
</reference>
<protein>
    <recommendedName>
        <fullName evidence="3">DUF1217 domain-containing protein</fullName>
    </recommendedName>
</protein>
<name>A0ABS7J864_9SPHN</name>
<accession>A0ABS7J864</accession>
<comment type="caution">
    <text evidence="1">The sequence shown here is derived from an EMBL/GenBank/DDBJ whole genome shotgun (WGS) entry which is preliminary data.</text>
</comment>
<keyword evidence="2" id="KW-1185">Reference proteome</keyword>
<organism evidence="1 2">
    <name type="scientific">Qipengyuania qiaonensis</name>
    <dbReference type="NCBI Taxonomy" id="2867240"/>
    <lineage>
        <taxon>Bacteria</taxon>
        <taxon>Pseudomonadati</taxon>
        <taxon>Pseudomonadota</taxon>
        <taxon>Alphaproteobacteria</taxon>
        <taxon>Sphingomonadales</taxon>
        <taxon>Erythrobacteraceae</taxon>
        <taxon>Qipengyuania</taxon>
    </lineage>
</organism>
<evidence type="ECO:0000313" key="1">
    <source>
        <dbReference type="EMBL" id="MBX7483497.1"/>
    </source>
</evidence>
<dbReference type="Proteomes" id="UP000755104">
    <property type="component" value="Unassembled WGS sequence"/>
</dbReference>
<gene>
    <name evidence="1" type="ORF">K3174_13230</name>
</gene>
<evidence type="ECO:0000313" key="2">
    <source>
        <dbReference type="Proteomes" id="UP000755104"/>
    </source>
</evidence>
<dbReference type="RefSeq" id="WP_221559316.1">
    <property type="nucleotide sequence ID" value="NZ_JAIGNO010000009.1"/>
</dbReference>
<dbReference type="EMBL" id="JAIGNO010000009">
    <property type="protein sequence ID" value="MBX7483497.1"/>
    <property type="molecule type" value="Genomic_DNA"/>
</dbReference>